<dbReference type="SUPFAM" id="SSF46785">
    <property type="entry name" value="Winged helix' DNA-binding domain"/>
    <property type="match status" value="1"/>
</dbReference>
<evidence type="ECO:0000313" key="3">
    <source>
        <dbReference type="Proteomes" id="UP000027100"/>
    </source>
</evidence>
<dbReference type="GO" id="GO:0003700">
    <property type="term" value="F:DNA-binding transcription factor activity"/>
    <property type="evidence" value="ECO:0007669"/>
    <property type="project" value="InterPro"/>
</dbReference>
<dbReference type="InterPro" id="IPR036390">
    <property type="entry name" value="WH_DNA-bd_sf"/>
</dbReference>
<dbReference type="AlphaFoldDB" id="A0A062VAN5"/>
<dbReference type="PATRIC" id="fig|1280954.3.peg.1167"/>
<accession>A0A062VAN5</accession>
<dbReference type="PANTHER" id="PTHR33164">
    <property type="entry name" value="TRANSCRIPTIONAL REGULATOR, MARR FAMILY"/>
    <property type="match status" value="1"/>
</dbReference>
<feature type="domain" description="HTH marR-type" evidence="1">
    <location>
        <begin position="1"/>
        <end position="145"/>
    </location>
</feature>
<dbReference type="Pfam" id="PF12802">
    <property type="entry name" value="MarR_2"/>
    <property type="match status" value="1"/>
</dbReference>
<dbReference type="eggNOG" id="COG1846">
    <property type="taxonomic scope" value="Bacteria"/>
</dbReference>
<evidence type="ECO:0000313" key="2">
    <source>
        <dbReference type="EMBL" id="KCZ99408.1"/>
    </source>
</evidence>
<dbReference type="STRING" id="1280954.HPO_05712"/>
<gene>
    <name evidence="2" type="ORF">HPO_05712</name>
</gene>
<dbReference type="InterPro" id="IPR039422">
    <property type="entry name" value="MarR/SlyA-like"/>
</dbReference>
<dbReference type="SMART" id="SM00347">
    <property type="entry name" value="HTH_MARR"/>
    <property type="match status" value="1"/>
</dbReference>
<dbReference type="PROSITE" id="PS50995">
    <property type="entry name" value="HTH_MARR_2"/>
    <property type="match status" value="1"/>
</dbReference>
<reference evidence="2 3" key="1">
    <citation type="journal article" date="2014" name="Antonie Van Leeuwenhoek">
        <title>Hyphomonas beringensis sp. nov. and Hyphomonas chukchiensis sp. nov., isolated from surface seawater of the Bering Sea and Chukchi Sea.</title>
        <authorList>
            <person name="Li C."/>
            <person name="Lai Q."/>
            <person name="Li G."/>
            <person name="Dong C."/>
            <person name="Wang J."/>
            <person name="Liao Y."/>
            <person name="Shao Z."/>
        </authorList>
    </citation>
    <scope>NUCLEOTIDE SEQUENCE [LARGE SCALE GENOMIC DNA]</scope>
    <source>
        <strain evidence="2 3">PS728</strain>
    </source>
</reference>
<dbReference type="Gene3D" id="1.10.10.10">
    <property type="entry name" value="Winged helix-like DNA-binding domain superfamily/Winged helix DNA-binding domain"/>
    <property type="match status" value="1"/>
</dbReference>
<name>A0A062VAN5_9PROT</name>
<dbReference type="Proteomes" id="UP000027100">
    <property type="component" value="Unassembled WGS sequence"/>
</dbReference>
<sequence length="153" mass="17378">MVHETLLEIEDAFKLLADMNVIQNHVAARFTADVPLDLSIAQFAILQFFFRRPGLRTSINQLADHLSLSKASVGDSVEKLKKKHYLLVEPNKEDRRSRLVSITEEGLKAHSTALAAIRPFLMEMRDGVGATTFPRAIALLQPLREWLRMNKQE</sequence>
<dbReference type="PANTHER" id="PTHR33164:SF89">
    <property type="entry name" value="MARR FAMILY REGULATORY PROTEIN"/>
    <property type="match status" value="1"/>
</dbReference>
<evidence type="ECO:0000259" key="1">
    <source>
        <dbReference type="PROSITE" id="PS50995"/>
    </source>
</evidence>
<protein>
    <submittedName>
        <fullName evidence="2">Transcriptional regulator, MarR family protein</fullName>
    </submittedName>
</protein>
<keyword evidence="3" id="KW-1185">Reference proteome</keyword>
<dbReference type="GO" id="GO:0006950">
    <property type="term" value="P:response to stress"/>
    <property type="evidence" value="ECO:0007669"/>
    <property type="project" value="TreeGrafter"/>
</dbReference>
<dbReference type="InterPro" id="IPR036388">
    <property type="entry name" value="WH-like_DNA-bd_sf"/>
</dbReference>
<organism evidence="2 3">
    <name type="scientific">Hyphomonas polymorpha PS728</name>
    <dbReference type="NCBI Taxonomy" id="1280954"/>
    <lineage>
        <taxon>Bacteria</taxon>
        <taxon>Pseudomonadati</taxon>
        <taxon>Pseudomonadota</taxon>
        <taxon>Alphaproteobacteria</taxon>
        <taxon>Hyphomonadales</taxon>
        <taxon>Hyphomonadaceae</taxon>
        <taxon>Hyphomonas</taxon>
    </lineage>
</organism>
<proteinExistence type="predicted"/>
<comment type="caution">
    <text evidence="2">The sequence shown here is derived from an EMBL/GenBank/DDBJ whole genome shotgun (WGS) entry which is preliminary data.</text>
</comment>
<dbReference type="EMBL" id="ARYM01000005">
    <property type="protein sequence ID" value="KCZ99408.1"/>
    <property type="molecule type" value="Genomic_DNA"/>
</dbReference>
<dbReference type="InterPro" id="IPR000835">
    <property type="entry name" value="HTH_MarR-typ"/>
</dbReference>